<sequence length="223" mass="23333">MVLVAGMAVSAMAEGELVSLSYSSNLSPSRQFPRPPPAPVCCAVQQSREPAARLADAQGRRTPPTWPSRLLASSVAAAPLDSVNVVTPSSPASTASARTKRGAKESGEGSVGFRRDFRGLRRHVVDGTPSPPAPVARRRRHCPICAPARWVVAARPQPTGRRQTGSMHPASARSASASSMASPDRRPPPPTIRAPALQAIAAGIGMQGERDVGTGKGQKKKKD</sequence>
<evidence type="ECO:0000313" key="2">
    <source>
        <dbReference type="EnsemblPlants" id="OB01G11880.1"/>
    </source>
</evidence>
<feature type="compositionally biased region" description="Basic and acidic residues" evidence="1">
    <location>
        <begin position="102"/>
        <end position="111"/>
    </location>
</feature>
<evidence type="ECO:0000313" key="3">
    <source>
        <dbReference type="Proteomes" id="UP000006038"/>
    </source>
</evidence>
<feature type="region of interest" description="Disordered" evidence="1">
    <location>
        <begin position="86"/>
        <end position="111"/>
    </location>
</feature>
<feature type="compositionally biased region" description="Low complexity" evidence="1">
    <location>
        <begin position="166"/>
        <end position="182"/>
    </location>
</feature>
<protein>
    <submittedName>
        <fullName evidence="2">Uncharacterized protein</fullName>
    </submittedName>
</protein>
<dbReference type="EnsemblPlants" id="OB01G11880.1">
    <property type="protein sequence ID" value="OB01G11880.1"/>
    <property type="gene ID" value="OB01G11880"/>
</dbReference>
<accession>J3KW32</accession>
<evidence type="ECO:0000256" key="1">
    <source>
        <dbReference type="SAM" id="MobiDB-lite"/>
    </source>
</evidence>
<organism evidence="2">
    <name type="scientific">Oryza brachyantha</name>
    <name type="common">malo sina</name>
    <dbReference type="NCBI Taxonomy" id="4533"/>
    <lineage>
        <taxon>Eukaryota</taxon>
        <taxon>Viridiplantae</taxon>
        <taxon>Streptophyta</taxon>
        <taxon>Embryophyta</taxon>
        <taxon>Tracheophyta</taxon>
        <taxon>Spermatophyta</taxon>
        <taxon>Magnoliopsida</taxon>
        <taxon>Liliopsida</taxon>
        <taxon>Poales</taxon>
        <taxon>Poaceae</taxon>
        <taxon>BOP clade</taxon>
        <taxon>Oryzoideae</taxon>
        <taxon>Oryzeae</taxon>
        <taxon>Oryzinae</taxon>
        <taxon>Oryza</taxon>
    </lineage>
</organism>
<dbReference type="Gramene" id="OB01G11880.1">
    <property type="protein sequence ID" value="OB01G11880.1"/>
    <property type="gene ID" value="OB01G11880"/>
</dbReference>
<name>J3KW32_ORYBR</name>
<reference evidence="2" key="1">
    <citation type="journal article" date="2013" name="Nat. Commun.">
        <title>Whole-genome sequencing of Oryza brachyantha reveals mechanisms underlying Oryza genome evolution.</title>
        <authorList>
            <person name="Chen J."/>
            <person name="Huang Q."/>
            <person name="Gao D."/>
            <person name="Wang J."/>
            <person name="Lang Y."/>
            <person name="Liu T."/>
            <person name="Li B."/>
            <person name="Bai Z."/>
            <person name="Luis Goicoechea J."/>
            <person name="Liang C."/>
            <person name="Chen C."/>
            <person name="Zhang W."/>
            <person name="Sun S."/>
            <person name="Liao Y."/>
            <person name="Zhang X."/>
            <person name="Yang L."/>
            <person name="Song C."/>
            <person name="Wang M."/>
            <person name="Shi J."/>
            <person name="Liu G."/>
            <person name="Liu J."/>
            <person name="Zhou H."/>
            <person name="Zhou W."/>
            <person name="Yu Q."/>
            <person name="An N."/>
            <person name="Chen Y."/>
            <person name="Cai Q."/>
            <person name="Wang B."/>
            <person name="Liu B."/>
            <person name="Min J."/>
            <person name="Huang Y."/>
            <person name="Wu H."/>
            <person name="Li Z."/>
            <person name="Zhang Y."/>
            <person name="Yin Y."/>
            <person name="Song W."/>
            <person name="Jiang J."/>
            <person name="Jackson S.A."/>
            <person name="Wing R.A."/>
            <person name="Wang J."/>
            <person name="Chen M."/>
        </authorList>
    </citation>
    <scope>NUCLEOTIDE SEQUENCE [LARGE SCALE GENOMIC DNA]</scope>
    <source>
        <strain evidence="2">cv. IRGC 101232</strain>
    </source>
</reference>
<dbReference type="Proteomes" id="UP000006038">
    <property type="component" value="Chromosome 1"/>
</dbReference>
<dbReference type="AlphaFoldDB" id="J3KW32"/>
<feature type="compositionally biased region" description="Low complexity" evidence="1">
    <location>
        <begin position="87"/>
        <end position="97"/>
    </location>
</feature>
<dbReference type="HOGENOM" id="CLU_1241759_0_0_1"/>
<feature type="region of interest" description="Disordered" evidence="1">
    <location>
        <begin position="155"/>
        <end position="223"/>
    </location>
</feature>
<proteinExistence type="predicted"/>
<reference evidence="2" key="2">
    <citation type="submission" date="2013-04" db="UniProtKB">
        <authorList>
            <consortium name="EnsemblPlants"/>
        </authorList>
    </citation>
    <scope>IDENTIFICATION</scope>
</reference>
<keyword evidence="3" id="KW-1185">Reference proteome</keyword>